<feature type="domain" description="CRAL-TRIO" evidence="2">
    <location>
        <begin position="135"/>
        <end position="279"/>
    </location>
</feature>
<comment type="caution">
    <text evidence="3">The sequence shown here is derived from an EMBL/GenBank/DDBJ whole genome shotgun (WGS) entry which is preliminary data.</text>
</comment>
<evidence type="ECO:0000259" key="2">
    <source>
        <dbReference type="PROSITE" id="PS50191"/>
    </source>
</evidence>
<organism evidence="3 4">
    <name type="scientific">Tropilaelaps mercedesae</name>
    <dbReference type="NCBI Taxonomy" id="418985"/>
    <lineage>
        <taxon>Eukaryota</taxon>
        <taxon>Metazoa</taxon>
        <taxon>Ecdysozoa</taxon>
        <taxon>Arthropoda</taxon>
        <taxon>Chelicerata</taxon>
        <taxon>Arachnida</taxon>
        <taxon>Acari</taxon>
        <taxon>Parasitiformes</taxon>
        <taxon>Mesostigmata</taxon>
        <taxon>Gamasina</taxon>
        <taxon>Dermanyssoidea</taxon>
        <taxon>Laelapidae</taxon>
        <taxon>Tropilaelaps</taxon>
    </lineage>
</organism>
<feature type="region of interest" description="Disordered" evidence="1">
    <location>
        <begin position="314"/>
        <end position="340"/>
    </location>
</feature>
<dbReference type="Gene3D" id="3.40.525.10">
    <property type="entry name" value="CRAL-TRIO lipid binding domain"/>
    <property type="match status" value="1"/>
</dbReference>
<dbReference type="AlphaFoldDB" id="A0A1V9Y371"/>
<dbReference type="Proteomes" id="UP000192247">
    <property type="component" value="Unassembled WGS sequence"/>
</dbReference>
<keyword evidence="4" id="KW-1185">Reference proteome</keyword>
<evidence type="ECO:0000256" key="1">
    <source>
        <dbReference type="SAM" id="MobiDB-lite"/>
    </source>
</evidence>
<dbReference type="Gene3D" id="1.20.5.1200">
    <property type="entry name" value="Alpha-tocopherol transfer"/>
    <property type="match status" value="1"/>
</dbReference>
<protein>
    <submittedName>
        <fullName evidence="3">Alpha-tocopherol transfer protein-like</fullName>
    </submittedName>
</protein>
<dbReference type="SMART" id="SM00516">
    <property type="entry name" value="SEC14"/>
    <property type="match status" value="1"/>
</dbReference>
<dbReference type="OrthoDB" id="75724at2759"/>
<dbReference type="SMART" id="SM01100">
    <property type="entry name" value="CRAL_TRIO_N"/>
    <property type="match status" value="1"/>
</dbReference>
<dbReference type="PRINTS" id="PR00180">
    <property type="entry name" value="CRETINALDHBP"/>
</dbReference>
<dbReference type="Pfam" id="PF00650">
    <property type="entry name" value="CRAL_TRIO"/>
    <property type="match status" value="1"/>
</dbReference>
<reference evidence="3 4" key="1">
    <citation type="journal article" date="2017" name="Gigascience">
        <title>Draft genome of the honey bee ectoparasitic mite, Tropilaelaps mercedesae, is shaped by the parasitic life history.</title>
        <authorList>
            <person name="Dong X."/>
            <person name="Armstrong S.D."/>
            <person name="Xia D."/>
            <person name="Makepeace B.L."/>
            <person name="Darby A.C."/>
            <person name="Kadowaki T."/>
        </authorList>
    </citation>
    <scope>NUCLEOTIDE SEQUENCE [LARGE SCALE GENOMIC DNA]</scope>
    <source>
        <strain evidence="3">Wuxi-XJTLU</strain>
    </source>
</reference>
<dbReference type="InterPro" id="IPR036273">
    <property type="entry name" value="CRAL/TRIO_N_dom_sf"/>
</dbReference>
<evidence type="ECO:0000313" key="4">
    <source>
        <dbReference type="Proteomes" id="UP000192247"/>
    </source>
</evidence>
<dbReference type="PROSITE" id="PS50191">
    <property type="entry name" value="CRAL_TRIO"/>
    <property type="match status" value="1"/>
</dbReference>
<dbReference type="FunCoup" id="A0A1V9Y371">
    <property type="interactions" value="222"/>
</dbReference>
<dbReference type="SUPFAM" id="SSF46938">
    <property type="entry name" value="CRAL/TRIO N-terminal domain"/>
    <property type="match status" value="1"/>
</dbReference>
<feature type="compositionally biased region" description="Basic residues" evidence="1">
    <location>
        <begin position="1"/>
        <end position="16"/>
    </location>
</feature>
<dbReference type="Gene3D" id="1.10.8.20">
    <property type="entry name" value="N-terminal domain of phosphatidylinositol transfer protein sec14p"/>
    <property type="match status" value="1"/>
</dbReference>
<dbReference type="GO" id="GO:1902936">
    <property type="term" value="F:phosphatidylinositol bisphosphate binding"/>
    <property type="evidence" value="ECO:0007669"/>
    <property type="project" value="TreeGrafter"/>
</dbReference>
<dbReference type="InterPro" id="IPR001251">
    <property type="entry name" value="CRAL-TRIO_dom"/>
</dbReference>
<evidence type="ECO:0000313" key="3">
    <source>
        <dbReference type="EMBL" id="OQR80217.1"/>
    </source>
</evidence>
<dbReference type="PANTHER" id="PTHR10174:SF130">
    <property type="entry name" value="ALPHA-TOCOPHEROL TRANSFER PROTEIN-LIKE"/>
    <property type="match status" value="1"/>
</dbReference>
<dbReference type="STRING" id="418985.A0A1V9Y371"/>
<feature type="region of interest" description="Disordered" evidence="1">
    <location>
        <begin position="1"/>
        <end position="27"/>
    </location>
</feature>
<proteinExistence type="predicted"/>
<dbReference type="InterPro" id="IPR036865">
    <property type="entry name" value="CRAL-TRIO_dom_sf"/>
</dbReference>
<dbReference type="InParanoid" id="A0A1V9Y371"/>
<dbReference type="EMBL" id="MNPL01000224">
    <property type="protein sequence ID" value="OQR80217.1"/>
    <property type="molecule type" value="Genomic_DNA"/>
</dbReference>
<name>A0A1V9Y371_9ACAR</name>
<dbReference type="GO" id="GO:0016020">
    <property type="term" value="C:membrane"/>
    <property type="evidence" value="ECO:0007669"/>
    <property type="project" value="TreeGrafter"/>
</dbReference>
<accession>A0A1V9Y371</accession>
<dbReference type="SUPFAM" id="SSF52087">
    <property type="entry name" value="CRAL/TRIO domain"/>
    <property type="match status" value="1"/>
</dbReference>
<sequence>MAGKSSGKKRNYKKATSKGQTNLEEIAIHPMDWQRRAREELGETPEIRAKALKELEERVRKIENFNPRTDENFLMRFLRAKKFDVEKAYKSYKKFHTIRLIDPSRYLPVGVGPLRYKPAFDLATGNQLKPYNPIDGAFVVIWRVGRWSPDCGFDLSDIFTPTAMGGDFRLREDQAQVAGCHMVLDCGQMQLSYLRYFPFSAIRALIMTIQDGYPSRFKGFHVVNNSSLWDYIWAAARPFLKEKIKGRVFLHGSDMTSLHKHICPSILPEEYGGQAGPFDWSWITNNLYERNDEFIQLSRYGFVTNEDKVIESKQVESGKKGSDFDHSHLIDGDSMQRREG</sequence>
<dbReference type="Pfam" id="PF03765">
    <property type="entry name" value="CRAL_TRIO_N"/>
    <property type="match status" value="1"/>
</dbReference>
<dbReference type="PANTHER" id="PTHR10174">
    <property type="entry name" value="ALPHA-TOCOPHEROL TRANSFER PROTEIN-RELATED"/>
    <property type="match status" value="1"/>
</dbReference>
<dbReference type="InterPro" id="IPR011074">
    <property type="entry name" value="CRAL/TRIO_N_dom"/>
</dbReference>
<gene>
    <name evidence="3" type="ORF">BIW11_05207</name>
</gene>
<dbReference type="CDD" id="cd00170">
    <property type="entry name" value="SEC14"/>
    <property type="match status" value="1"/>
</dbReference>